<dbReference type="InterPro" id="IPR052275">
    <property type="entry name" value="Mt_Fe-S_assembly_factor"/>
</dbReference>
<dbReference type="InterPro" id="IPR002634">
    <property type="entry name" value="BolA"/>
</dbReference>
<dbReference type="Proteomes" id="UP000327044">
    <property type="component" value="Unassembled WGS sequence"/>
</dbReference>
<organism evidence="3">
    <name type="scientific">Photinus pyralis</name>
    <name type="common">Common eastern firefly</name>
    <name type="synonym">Lampyris pyralis</name>
    <dbReference type="NCBI Taxonomy" id="7054"/>
    <lineage>
        <taxon>Eukaryota</taxon>
        <taxon>Metazoa</taxon>
        <taxon>Ecdysozoa</taxon>
        <taxon>Arthropoda</taxon>
        <taxon>Hexapoda</taxon>
        <taxon>Insecta</taxon>
        <taxon>Pterygota</taxon>
        <taxon>Neoptera</taxon>
        <taxon>Endopterygota</taxon>
        <taxon>Coleoptera</taxon>
        <taxon>Polyphaga</taxon>
        <taxon>Elateriformia</taxon>
        <taxon>Elateroidea</taxon>
        <taxon>Lampyridae</taxon>
        <taxon>Lampyrinae</taxon>
        <taxon>Photinus</taxon>
    </lineage>
</organism>
<comment type="similarity">
    <text evidence="1 2">Belongs to the BolA/IbaG family.</text>
</comment>
<dbReference type="EMBL" id="GEZM01102677">
    <property type="protein sequence ID" value="JAV51828.1"/>
    <property type="molecule type" value="Transcribed_RNA"/>
</dbReference>
<dbReference type="PANTHER" id="PTHR46188:SF1">
    <property type="entry name" value="BOLA-LIKE PROTEIN 3"/>
    <property type="match status" value="1"/>
</dbReference>
<accession>A0A1Y1JUI4</accession>
<dbReference type="AlphaFoldDB" id="A0A1Y1JUI4"/>
<evidence type="ECO:0008006" key="6">
    <source>
        <dbReference type="Google" id="ProtNLM"/>
    </source>
</evidence>
<dbReference type="EMBL" id="VVIM01000003">
    <property type="protein sequence ID" value="KAB0801146.1"/>
    <property type="molecule type" value="Genomic_DNA"/>
</dbReference>
<dbReference type="InParanoid" id="A0A1Y1JUI4"/>
<proteinExistence type="inferred from homology"/>
<evidence type="ECO:0000313" key="5">
    <source>
        <dbReference type="Proteomes" id="UP000327044"/>
    </source>
</evidence>
<dbReference type="Gene3D" id="3.30.300.90">
    <property type="entry name" value="BolA-like"/>
    <property type="match status" value="1"/>
</dbReference>
<evidence type="ECO:0000256" key="2">
    <source>
        <dbReference type="RuleBase" id="RU003860"/>
    </source>
</evidence>
<dbReference type="Pfam" id="PF01722">
    <property type="entry name" value="BolA"/>
    <property type="match status" value="1"/>
</dbReference>
<evidence type="ECO:0000313" key="3">
    <source>
        <dbReference type="EMBL" id="JAV51828.1"/>
    </source>
</evidence>
<evidence type="ECO:0000313" key="4">
    <source>
        <dbReference type="EMBL" id="KAB0801146.1"/>
    </source>
</evidence>
<reference evidence="4 5" key="2">
    <citation type="journal article" date="2018" name="Elife">
        <title>Firefly genomes illuminate parallel origins of bioluminescence in beetles.</title>
        <authorList>
            <person name="Fallon T.R."/>
            <person name="Lower S.E."/>
            <person name="Chang C.H."/>
            <person name="Bessho-Uehara M."/>
            <person name="Martin G.J."/>
            <person name="Bewick A.J."/>
            <person name="Behringer M."/>
            <person name="Debat H.J."/>
            <person name="Wong I."/>
            <person name="Day J.C."/>
            <person name="Suvorov A."/>
            <person name="Silva C.J."/>
            <person name="Stanger-Hall K.F."/>
            <person name="Hall D.W."/>
            <person name="Schmitz R.J."/>
            <person name="Nelson D.R."/>
            <person name="Lewis S.M."/>
            <person name="Shigenobu S."/>
            <person name="Bybee S.M."/>
            <person name="Larracuente A.M."/>
            <person name="Oba Y."/>
            <person name="Weng J.K."/>
        </authorList>
    </citation>
    <scope>NUCLEOTIDE SEQUENCE [LARGE SCALE GENOMIC DNA]</scope>
    <source>
        <strain evidence="4">1611_PpyrPB1</strain>
        <tissue evidence="4">Whole body</tissue>
    </source>
</reference>
<protein>
    <recommendedName>
        <fullName evidence="6">BolA-like protein 3</fullName>
    </recommendedName>
</protein>
<dbReference type="PANTHER" id="PTHR46188">
    <property type="entry name" value="BOLA-LIKE PROTEIN 3"/>
    <property type="match status" value="1"/>
</dbReference>
<gene>
    <name evidence="4" type="ORF">PPYR_05500</name>
</gene>
<sequence length="115" mass="12827">MNNFLRSVTNSITKTYRKALSIKYDFVKHAHGGENAGNDTSEELLRNILKQRFPTANEITVKDVSGGCGAMYTVYIECSSFKGVPIVKQHKAVYEALDKQIKVIHGLRVETKAPP</sequence>
<name>A0A1Y1JUI4_PHOPY</name>
<reference evidence="4" key="3">
    <citation type="submission" date="2019-08" db="EMBL/GenBank/DDBJ databases">
        <authorList>
            <consortium name="Photinus pyralis genome working group"/>
            <person name="Fallon T.R."/>
            <person name="Sander Lower S.E."/>
            <person name="Weng J.-K."/>
        </authorList>
    </citation>
    <scope>NUCLEOTIDE SEQUENCE</scope>
    <source>
        <strain evidence="4">1611_PpyrPB1</strain>
        <tissue evidence="4">Whole body</tissue>
    </source>
</reference>
<keyword evidence="5" id="KW-1185">Reference proteome</keyword>
<dbReference type="SUPFAM" id="SSF82657">
    <property type="entry name" value="BolA-like"/>
    <property type="match status" value="1"/>
</dbReference>
<dbReference type="InterPro" id="IPR036065">
    <property type="entry name" value="BolA-like_sf"/>
</dbReference>
<evidence type="ECO:0000256" key="1">
    <source>
        <dbReference type="ARBA" id="ARBA00005578"/>
    </source>
</evidence>
<reference evidence="3" key="1">
    <citation type="journal article" date="2016" name="Sci. Rep.">
        <title>Molecular characterization of firefly nuptial gifts: a multi-omics approach sheds light on postcopulatory sexual selection.</title>
        <authorList>
            <person name="Al-Wathiqui N."/>
            <person name="Fallon T.R."/>
            <person name="South A."/>
            <person name="Weng J.K."/>
            <person name="Lewis S.M."/>
        </authorList>
    </citation>
    <scope>NUCLEOTIDE SEQUENCE</scope>
</reference>
<dbReference type="GO" id="GO:0005759">
    <property type="term" value="C:mitochondrial matrix"/>
    <property type="evidence" value="ECO:0007669"/>
    <property type="project" value="TreeGrafter"/>
</dbReference>